<organism evidence="7 8">
    <name type="scientific">Amorphotheca resinae ATCC 22711</name>
    <dbReference type="NCBI Taxonomy" id="857342"/>
    <lineage>
        <taxon>Eukaryota</taxon>
        <taxon>Fungi</taxon>
        <taxon>Dikarya</taxon>
        <taxon>Ascomycota</taxon>
        <taxon>Pezizomycotina</taxon>
        <taxon>Leotiomycetes</taxon>
        <taxon>Helotiales</taxon>
        <taxon>Amorphothecaceae</taxon>
        <taxon>Amorphotheca</taxon>
    </lineage>
</organism>
<dbReference type="Pfam" id="PF05653">
    <property type="entry name" value="Mg_trans_NIPA"/>
    <property type="match status" value="1"/>
</dbReference>
<feature type="transmembrane region" description="Helical" evidence="6">
    <location>
        <begin position="302"/>
        <end position="320"/>
    </location>
</feature>
<dbReference type="Gene3D" id="1.10.3730.20">
    <property type="match status" value="1"/>
</dbReference>
<dbReference type="GeneID" id="36577968"/>
<feature type="transmembrane region" description="Helical" evidence="6">
    <location>
        <begin position="203"/>
        <end position="229"/>
    </location>
</feature>
<sequence>MDQPAQALAAAHILYARANSTSTANPAQESRPPIYKAIGISLAVASGLFIGVSFVLKKIGLLKANEKYGEVAGEGYGYLKNAFWWTGMTLMIIGEICNFVAYAFVDAILVTPLGALSVVITTILSAFFLKERLSMIGKIGCFLCIVGSVVIVMNAPSESSAATIQEMQHYVIAPGFLSYTGVVIVGCIFTAVWAGPRYGKKSMLVYLSICSFIGGLSVVATQGLGAAIVAQIGGTPQFNQWFLYVLLVFVITTLVTEIIYLNKALNLFNAALVTPTYYVYFTSTTIITSAILFRGFKGTPTSIVTVVMGFFVICAGVVLLQLSKSAKDVPDTAVFAGDLDQMRTIAEQEQPESEPKADAIRGTAAIVRRLSSARQKMELDEARRLHEEKLQDLEPIGENEQIEWDGLRRRRTTYSGNRSLRSRANATPFSFETRAHTPRAHPPLGMSHFPEDSDSDHDEERPNTGGLGSLIGSIRSHARSVIVPGRVRSPETGPPNVQSPMHPVPLTEIAIPIYKVDGDITDGPDYGHGHDRSNEYGLPVEPKTEYEGAAGERERHITIVDDGTPHRMGSGRSSLYPSVPPTPPPHSAKRQFSFQNVFRRGPTHPEEDLPPSRSPILRSGFTARKTSHGAQTKGATEEERLGLVKGDTATGRQPTMPEFDEEEDIEDEDDDDDWGIEDKPRYAQIPNGYRRELTPPRRGSTEKEGEEETRSPEEHYEQQRRKWEARRGPPPPFDDGKGNSGAFI</sequence>
<dbReference type="InParanoid" id="A0A2T3BBS8"/>
<dbReference type="GO" id="GO:0015095">
    <property type="term" value="F:magnesium ion transmembrane transporter activity"/>
    <property type="evidence" value="ECO:0007669"/>
    <property type="project" value="InterPro"/>
</dbReference>
<proteinExistence type="predicted"/>
<evidence type="ECO:0000256" key="4">
    <source>
        <dbReference type="ARBA" id="ARBA00023136"/>
    </source>
</evidence>
<feature type="compositionally biased region" description="Polar residues" evidence="5">
    <location>
        <begin position="415"/>
        <end position="430"/>
    </location>
</feature>
<evidence type="ECO:0000256" key="5">
    <source>
        <dbReference type="SAM" id="MobiDB-lite"/>
    </source>
</evidence>
<feature type="transmembrane region" description="Helical" evidence="6">
    <location>
        <begin position="176"/>
        <end position="196"/>
    </location>
</feature>
<name>A0A2T3BBS8_AMORE</name>
<feature type="region of interest" description="Disordered" evidence="5">
    <location>
        <begin position="600"/>
        <end position="744"/>
    </location>
</feature>
<accession>A0A2T3BBS8</accession>
<feature type="transmembrane region" description="Helical" evidence="6">
    <location>
        <begin position="34"/>
        <end position="56"/>
    </location>
</feature>
<dbReference type="PANTHER" id="PTHR12570:SF92">
    <property type="entry name" value="SPICHTHYIN, ISOFORM B"/>
    <property type="match status" value="1"/>
</dbReference>
<dbReference type="GO" id="GO:0016020">
    <property type="term" value="C:membrane"/>
    <property type="evidence" value="ECO:0007669"/>
    <property type="project" value="UniProtKB-SubCell"/>
</dbReference>
<dbReference type="OrthoDB" id="6428174at2759"/>
<dbReference type="EMBL" id="KZ679007">
    <property type="protein sequence ID" value="PSS25714.1"/>
    <property type="molecule type" value="Genomic_DNA"/>
</dbReference>
<evidence type="ECO:0000313" key="8">
    <source>
        <dbReference type="Proteomes" id="UP000241818"/>
    </source>
</evidence>
<dbReference type="InterPro" id="IPR008521">
    <property type="entry name" value="Mg_trans_NIPA"/>
</dbReference>
<gene>
    <name evidence="7" type="ORF">M430DRAFT_95359</name>
</gene>
<evidence type="ECO:0000256" key="2">
    <source>
        <dbReference type="ARBA" id="ARBA00022692"/>
    </source>
</evidence>
<evidence type="ECO:0000313" key="7">
    <source>
        <dbReference type="EMBL" id="PSS25714.1"/>
    </source>
</evidence>
<evidence type="ECO:0000256" key="6">
    <source>
        <dbReference type="SAM" id="Phobius"/>
    </source>
</evidence>
<keyword evidence="2 6" id="KW-0812">Transmembrane</keyword>
<dbReference type="Proteomes" id="UP000241818">
    <property type="component" value="Unassembled WGS sequence"/>
</dbReference>
<comment type="subcellular location">
    <subcellularLocation>
        <location evidence="1">Membrane</location>
        <topology evidence="1">Multi-pass membrane protein</topology>
    </subcellularLocation>
</comment>
<dbReference type="RefSeq" id="XP_024724313.1">
    <property type="nucleotide sequence ID" value="XM_024869887.1"/>
</dbReference>
<feature type="compositionally biased region" description="Basic and acidic residues" evidence="5">
    <location>
        <begin position="689"/>
        <end position="727"/>
    </location>
</feature>
<evidence type="ECO:0008006" key="9">
    <source>
        <dbReference type="Google" id="ProtNLM"/>
    </source>
</evidence>
<keyword evidence="3 6" id="KW-1133">Transmembrane helix</keyword>
<dbReference type="AlphaFoldDB" id="A0A2T3BBS8"/>
<feature type="transmembrane region" description="Helical" evidence="6">
    <location>
        <begin position="107"/>
        <end position="129"/>
    </location>
</feature>
<feature type="transmembrane region" description="Helical" evidence="6">
    <location>
        <begin position="241"/>
        <end position="265"/>
    </location>
</feature>
<evidence type="ECO:0000256" key="3">
    <source>
        <dbReference type="ARBA" id="ARBA00022989"/>
    </source>
</evidence>
<feature type="compositionally biased region" description="Acidic residues" evidence="5">
    <location>
        <begin position="658"/>
        <end position="675"/>
    </location>
</feature>
<feature type="transmembrane region" description="Helical" evidence="6">
    <location>
        <begin position="136"/>
        <end position="156"/>
    </location>
</feature>
<keyword evidence="4 6" id="KW-0472">Membrane</keyword>
<dbReference type="InterPro" id="IPR037185">
    <property type="entry name" value="EmrE-like"/>
</dbReference>
<keyword evidence="8" id="KW-1185">Reference proteome</keyword>
<feature type="region of interest" description="Disordered" evidence="5">
    <location>
        <begin position="415"/>
        <end position="471"/>
    </location>
</feature>
<feature type="region of interest" description="Disordered" evidence="5">
    <location>
        <begin position="561"/>
        <end position="587"/>
    </location>
</feature>
<feature type="transmembrane region" description="Helical" evidence="6">
    <location>
        <begin position="82"/>
        <end position="101"/>
    </location>
</feature>
<reference evidence="7 8" key="1">
    <citation type="journal article" date="2018" name="New Phytol.">
        <title>Comparative genomics and transcriptomics depict ericoid mycorrhizal fungi as versatile saprotrophs and plant mutualists.</title>
        <authorList>
            <person name="Martino E."/>
            <person name="Morin E."/>
            <person name="Grelet G.A."/>
            <person name="Kuo A."/>
            <person name="Kohler A."/>
            <person name="Daghino S."/>
            <person name="Barry K.W."/>
            <person name="Cichocki N."/>
            <person name="Clum A."/>
            <person name="Dockter R.B."/>
            <person name="Hainaut M."/>
            <person name="Kuo R.C."/>
            <person name="LaButti K."/>
            <person name="Lindahl B.D."/>
            <person name="Lindquist E.A."/>
            <person name="Lipzen A."/>
            <person name="Khouja H.R."/>
            <person name="Magnuson J."/>
            <person name="Murat C."/>
            <person name="Ohm R.A."/>
            <person name="Singer S.W."/>
            <person name="Spatafora J.W."/>
            <person name="Wang M."/>
            <person name="Veneault-Fourrey C."/>
            <person name="Henrissat B."/>
            <person name="Grigoriev I.V."/>
            <person name="Martin F.M."/>
            <person name="Perotto S."/>
        </authorList>
    </citation>
    <scope>NUCLEOTIDE SEQUENCE [LARGE SCALE GENOMIC DNA]</scope>
    <source>
        <strain evidence="7 8">ATCC 22711</strain>
    </source>
</reference>
<dbReference type="SUPFAM" id="SSF103481">
    <property type="entry name" value="Multidrug resistance efflux transporter EmrE"/>
    <property type="match status" value="1"/>
</dbReference>
<feature type="transmembrane region" description="Helical" evidence="6">
    <location>
        <begin position="277"/>
        <end position="296"/>
    </location>
</feature>
<evidence type="ECO:0000256" key="1">
    <source>
        <dbReference type="ARBA" id="ARBA00004141"/>
    </source>
</evidence>
<dbReference type="PANTHER" id="PTHR12570">
    <property type="match status" value="1"/>
</dbReference>
<protein>
    <recommendedName>
        <fullName evidence="9">DUF803 domain membrane protein</fullName>
    </recommendedName>
</protein>